<keyword evidence="1" id="KW-0472">Membrane</keyword>
<accession>A0AAE3HG55</accession>
<dbReference type="AlphaFoldDB" id="A0AAE3HG55"/>
<feature type="transmembrane region" description="Helical" evidence="1">
    <location>
        <begin position="21"/>
        <end position="39"/>
    </location>
</feature>
<sequence>MALRCSQEVKRREISPWKWMVGILIFILMINASINMLNHLSNARLAGYVSIGIIGITILINIKLINHYLTTYEYTLSHNKLSFNRSLGKRTREVIQVPLEDIHSIIALPRLKKDNCLKKKAAKRYKFEIGKVQDRSYYRGYFKANNKFHTFLFQPSDKMIEALVKELGEERIIR</sequence>
<dbReference type="Proteomes" id="UP001205748">
    <property type="component" value="Unassembled WGS sequence"/>
</dbReference>
<dbReference type="RefSeq" id="WP_257532025.1">
    <property type="nucleotide sequence ID" value="NZ_JANKAS010000010.1"/>
</dbReference>
<evidence type="ECO:0000313" key="2">
    <source>
        <dbReference type="EMBL" id="MCR1899546.1"/>
    </source>
</evidence>
<evidence type="ECO:0000313" key="3">
    <source>
        <dbReference type="Proteomes" id="UP001205748"/>
    </source>
</evidence>
<keyword evidence="1" id="KW-1133">Transmembrane helix</keyword>
<gene>
    <name evidence="2" type="ORF">NSA47_11165</name>
</gene>
<evidence type="ECO:0000256" key="1">
    <source>
        <dbReference type="SAM" id="Phobius"/>
    </source>
</evidence>
<comment type="caution">
    <text evidence="2">The sequence shown here is derived from an EMBL/GenBank/DDBJ whole genome shotgun (WGS) entry which is preliminary data.</text>
</comment>
<reference evidence="2" key="1">
    <citation type="submission" date="2022-07" db="EMBL/GenBank/DDBJ databases">
        <title>Enhanced cultured diversity of the mouse gut microbiota enables custom-made synthetic communities.</title>
        <authorList>
            <person name="Afrizal A."/>
        </authorList>
    </citation>
    <scope>NUCLEOTIDE SEQUENCE</scope>
    <source>
        <strain evidence="2">DSM 28593</strain>
    </source>
</reference>
<protein>
    <submittedName>
        <fullName evidence="2">Uncharacterized protein</fullName>
    </submittedName>
</protein>
<dbReference type="EMBL" id="JANKAS010000010">
    <property type="protein sequence ID" value="MCR1899546.1"/>
    <property type="molecule type" value="Genomic_DNA"/>
</dbReference>
<name>A0AAE3HG55_9FIRM</name>
<feature type="transmembrane region" description="Helical" evidence="1">
    <location>
        <begin position="45"/>
        <end position="62"/>
    </location>
</feature>
<keyword evidence="3" id="KW-1185">Reference proteome</keyword>
<keyword evidence="1" id="KW-0812">Transmembrane</keyword>
<organism evidence="2 3">
    <name type="scientific">Irregularibacter muris</name>
    <dbReference type="NCBI Taxonomy" id="1796619"/>
    <lineage>
        <taxon>Bacteria</taxon>
        <taxon>Bacillati</taxon>
        <taxon>Bacillota</taxon>
        <taxon>Clostridia</taxon>
        <taxon>Eubacteriales</taxon>
        <taxon>Eubacteriaceae</taxon>
        <taxon>Irregularibacter</taxon>
    </lineage>
</organism>
<proteinExistence type="predicted"/>